<dbReference type="GO" id="GO:0008270">
    <property type="term" value="F:zinc ion binding"/>
    <property type="evidence" value="ECO:0007669"/>
    <property type="project" value="UniProtKB-KW"/>
</dbReference>
<dbReference type="Proteomes" id="UP000188320">
    <property type="component" value="Unassembled WGS sequence"/>
</dbReference>
<keyword evidence="5" id="KW-1185">Reference proteome</keyword>
<dbReference type="InterPro" id="IPR036875">
    <property type="entry name" value="Znf_CCHC_sf"/>
</dbReference>
<evidence type="ECO:0000256" key="1">
    <source>
        <dbReference type="PROSITE-ProRule" id="PRU00047"/>
    </source>
</evidence>
<keyword evidence="1" id="KW-0479">Metal-binding</keyword>
<feature type="compositionally biased region" description="Polar residues" evidence="2">
    <location>
        <begin position="1"/>
        <end position="15"/>
    </location>
</feature>
<feature type="region of interest" description="Disordered" evidence="2">
    <location>
        <begin position="85"/>
        <end position="135"/>
    </location>
</feature>
<feature type="compositionally biased region" description="Polar residues" evidence="2">
    <location>
        <begin position="98"/>
        <end position="111"/>
    </location>
</feature>
<name>A0A1R1PE87_ZANCU</name>
<feature type="region of interest" description="Disordered" evidence="2">
    <location>
        <begin position="1"/>
        <end position="42"/>
    </location>
</feature>
<sequence length="516" mass="59921">MSGFTSNLKAASTQKTRYEDRYSPDSDLSEVTSTEVEPKVSQDTFSDPMYHVFFRLKYLTEDGVTPNSTQHGVSNRMVNRIAYSKVQPKEQNAPVARTCNSGTTFVQNQKTPPKKDTPNSSKPSHKSSSKNSSCSIKSCNPVLCNEKPTFVAKAFNNNLEKKLEVLHFEIVENNPERSSKENTQKDQKEVNIFKGVSMLDAKSNDEDLEKSVKRIAAVLIKEKTKDEPKMVYPQPMEFNNNPNDTPQRFIKQFNKYVETYATGVTTEDLLSIMDSFIGPGAKKKFNYLRKIHTDYEKFCNHFLICFKNSERVYNAEMRLKNFNLYSKDTVESFGELMKLFEILDIRDKKVMTEKAYHLLNSTDRQFVSLKNGFDLSDIIEMLSIREYDRSITRIMRRSVEKQYNTVRPKRSTKELGNFSKGYRQQFGTQDKPELVERKYVNKHKKGYSHCRNQTPRNKREIVCWNCNKKGHYGSNCRLARQVPSNSCEAENEPDEILWYKNVVQQVHDRKAQVDFF</sequence>
<comment type="caution">
    <text evidence="4">The sequence shown here is derived from an EMBL/GenBank/DDBJ whole genome shotgun (WGS) entry which is preliminary data.</text>
</comment>
<evidence type="ECO:0000259" key="3">
    <source>
        <dbReference type="PROSITE" id="PS50158"/>
    </source>
</evidence>
<accession>A0A1R1PE87</accession>
<proteinExistence type="predicted"/>
<dbReference type="SUPFAM" id="SSF57756">
    <property type="entry name" value="Retrovirus zinc finger-like domains"/>
    <property type="match status" value="1"/>
</dbReference>
<dbReference type="PROSITE" id="PS50158">
    <property type="entry name" value="ZF_CCHC"/>
    <property type="match status" value="1"/>
</dbReference>
<dbReference type="AlphaFoldDB" id="A0A1R1PE87"/>
<organism evidence="4 5">
    <name type="scientific">Zancudomyces culisetae</name>
    <name type="common">Gut fungus</name>
    <name type="synonym">Smittium culisetae</name>
    <dbReference type="NCBI Taxonomy" id="1213189"/>
    <lineage>
        <taxon>Eukaryota</taxon>
        <taxon>Fungi</taxon>
        <taxon>Fungi incertae sedis</taxon>
        <taxon>Zoopagomycota</taxon>
        <taxon>Kickxellomycotina</taxon>
        <taxon>Harpellomycetes</taxon>
        <taxon>Harpellales</taxon>
        <taxon>Legeriomycetaceae</taxon>
        <taxon>Zancudomyces</taxon>
    </lineage>
</organism>
<evidence type="ECO:0000313" key="4">
    <source>
        <dbReference type="EMBL" id="OMH79239.1"/>
    </source>
</evidence>
<dbReference type="EMBL" id="LSSK01001621">
    <property type="protein sequence ID" value="OMH79239.1"/>
    <property type="molecule type" value="Genomic_DNA"/>
</dbReference>
<protein>
    <recommendedName>
        <fullName evidence="3">CCHC-type domain-containing protein</fullName>
    </recommendedName>
</protein>
<gene>
    <name evidence="4" type="ORF">AX774_g7352</name>
</gene>
<feature type="compositionally biased region" description="Polar residues" evidence="2">
    <location>
        <begin position="29"/>
        <end position="42"/>
    </location>
</feature>
<dbReference type="InterPro" id="IPR001878">
    <property type="entry name" value="Znf_CCHC"/>
</dbReference>
<keyword evidence="1" id="KW-0862">Zinc</keyword>
<feature type="domain" description="CCHC-type" evidence="3">
    <location>
        <begin position="463"/>
        <end position="477"/>
    </location>
</feature>
<evidence type="ECO:0000256" key="2">
    <source>
        <dbReference type="SAM" id="MobiDB-lite"/>
    </source>
</evidence>
<dbReference type="GO" id="GO:0003676">
    <property type="term" value="F:nucleic acid binding"/>
    <property type="evidence" value="ECO:0007669"/>
    <property type="project" value="InterPro"/>
</dbReference>
<reference evidence="5" key="1">
    <citation type="submission" date="2017-01" db="EMBL/GenBank/DDBJ databases">
        <authorList>
            <person name="Wang Y."/>
            <person name="White M."/>
            <person name="Kvist S."/>
            <person name="Moncalvo J.-M."/>
        </authorList>
    </citation>
    <scope>NUCLEOTIDE SEQUENCE [LARGE SCALE GENOMIC DNA]</scope>
    <source>
        <strain evidence="5">COL-18-3</strain>
    </source>
</reference>
<evidence type="ECO:0000313" key="5">
    <source>
        <dbReference type="Proteomes" id="UP000188320"/>
    </source>
</evidence>
<keyword evidence="1" id="KW-0863">Zinc-finger</keyword>